<dbReference type="Gene3D" id="1.20.1280.290">
    <property type="match status" value="1"/>
</dbReference>
<protein>
    <submittedName>
        <fullName evidence="10">SWEET sugar transporter</fullName>
    </submittedName>
</protein>
<evidence type="ECO:0000256" key="6">
    <source>
        <dbReference type="ARBA" id="ARBA00022737"/>
    </source>
</evidence>
<evidence type="ECO:0000256" key="7">
    <source>
        <dbReference type="ARBA" id="ARBA00022989"/>
    </source>
</evidence>
<dbReference type="Proteomes" id="UP001370490">
    <property type="component" value="Unassembled WGS sequence"/>
</dbReference>
<feature type="transmembrane region" description="Helical" evidence="9">
    <location>
        <begin position="27"/>
        <end position="49"/>
    </location>
</feature>
<evidence type="ECO:0000313" key="10">
    <source>
        <dbReference type="EMBL" id="KAK6913758.1"/>
    </source>
</evidence>
<sequence length="92" mass="10421">MPFWLTFFLFLSGGIWTLYAILMHDIFLGVPCGMGFLLGAAQLVLYGMYRRNAKALRNYSSDLLEQGWSNQPPIAASHEEERCNDTKGQDDT</sequence>
<keyword evidence="5 9" id="KW-0812">Transmembrane</keyword>
<evidence type="ECO:0000256" key="3">
    <source>
        <dbReference type="ARBA" id="ARBA00022448"/>
    </source>
</evidence>
<gene>
    <name evidence="10" type="ORF">RJ641_021079</name>
</gene>
<evidence type="ECO:0000256" key="1">
    <source>
        <dbReference type="ARBA" id="ARBA00004127"/>
    </source>
</evidence>
<proteinExistence type="inferred from homology"/>
<organism evidence="10 11">
    <name type="scientific">Dillenia turbinata</name>
    <dbReference type="NCBI Taxonomy" id="194707"/>
    <lineage>
        <taxon>Eukaryota</taxon>
        <taxon>Viridiplantae</taxon>
        <taxon>Streptophyta</taxon>
        <taxon>Embryophyta</taxon>
        <taxon>Tracheophyta</taxon>
        <taxon>Spermatophyta</taxon>
        <taxon>Magnoliopsida</taxon>
        <taxon>eudicotyledons</taxon>
        <taxon>Gunneridae</taxon>
        <taxon>Pentapetalae</taxon>
        <taxon>Dilleniales</taxon>
        <taxon>Dilleniaceae</taxon>
        <taxon>Dillenia</taxon>
    </lineage>
</organism>
<dbReference type="InterPro" id="IPR047664">
    <property type="entry name" value="SWEET"/>
</dbReference>
<keyword evidence="6" id="KW-0677">Repeat</keyword>
<comment type="similarity">
    <text evidence="2">Belongs to the SWEET sugar transporter family.</text>
</comment>
<dbReference type="GO" id="GO:0012505">
    <property type="term" value="C:endomembrane system"/>
    <property type="evidence" value="ECO:0007669"/>
    <property type="project" value="UniProtKB-SubCell"/>
</dbReference>
<dbReference type="GO" id="GO:0051119">
    <property type="term" value="F:sugar transmembrane transporter activity"/>
    <property type="evidence" value="ECO:0007669"/>
    <property type="project" value="InterPro"/>
</dbReference>
<evidence type="ECO:0000256" key="8">
    <source>
        <dbReference type="ARBA" id="ARBA00023136"/>
    </source>
</evidence>
<evidence type="ECO:0000256" key="9">
    <source>
        <dbReference type="SAM" id="Phobius"/>
    </source>
</evidence>
<keyword evidence="8 9" id="KW-0472">Membrane</keyword>
<evidence type="ECO:0000256" key="2">
    <source>
        <dbReference type="ARBA" id="ARBA00007809"/>
    </source>
</evidence>
<keyword evidence="4 10" id="KW-0762">Sugar transport</keyword>
<name>A0AAN8YY17_9MAGN</name>
<evidence type="ECO:0000256" key="4">
    <source>
        <dbReference type="ARBA" id="ARBA00022597"/>
    </source>
</evidence>
<keyword evidence="11" id="KW-1185">Reference proteome</keyword>
<dbReference type="PANTHER" id="PTHR10791">
    <property type="entry name" value="RAG1-ACTIVATING PROTEIN 1"/>
    <property type="match status" value="1"/>
</dbReference>
<keyword evidence="3" id="KW-0813">Transport</keyword>
<dbReference type="InterPro" id="IPR004316">
    <property type="entry name" value="SWEET_rpt"/>
</dbReference>
<accession>A0AAN8YY17</accession>
<comment type="subcellular location">
    <subcellularLocation>
        <location evidence="1">Endomembrane system</location>
        <topology evidence="1">Multi-pass membrane protein</topology>
    </subcellularLocation>
</comment>
<dbReference type="GO" id="GO:0016020">
    <property type="term" value="C:membrane"/>
    <property type="evidence" value="ECO:0007669"/>
    <property type="project" value="InterPro"/>
</dbReference>
<reference evidence="10 11" key="1">
    <citation type="submission" date="2023-12" db="EMBL/GenBank/DDBJ databases">
        <title>A high-quality genome assembly for Dillenia turbinata (Dilleniales).</title>
        <authorList>
            <person name="Chanderbali A."/>
        </authorList>
    </citation>
    <scope>NUCLEOTIDE SEQUENCE [LARGE SCALE GENOMIC DNA]</scope>
    <source>
        <strain evidence="10">LSX21</strain>
        <tissue evidence="10">Leaf</tissue>
    </source>
</reference>
<comment type="caution">
    <text evidence="10">The sequence shown here is derived from an EMBL/GenBank/DDBJ whole genome shotgun (WGS) entry which is preliminary data.</text>
</comment>
<keyword evidence="7 9" id="KW-1133">Transmembrane helix</keyword>
<evidence type="ECO:0000313" key="11">
    <source>
        <dbReference type="Proteomes" id="UP001370490"/>
    </source>
</evidence>
<dbReference type="EMBL" id="JBAMMX010000026">
    <property type="protein sequence ID" value="KAK6913758.1"/>
    <property type="molecule type" value="Genomic_DNA"/>
</dbReference>
<dbReference type="AlphaFoldDB" id="A0AAN8YY17"/>
<dbReference type="PANTHER" id="PTHR10791:SF120">
    <property type="entry name" value="BIDIRECTIONAL SUGAR TRANSPORTER SWEET17"/>
    <property type="match status" value="1"/>
</dbReference>
<evidence type="ECO:0000256" key="5">
    <source>
        <dbReference type="ARBA" id="ARBA00022692"/>
    </source>
</evidence>
<dbReference type="Pfam" id="PF03083">
    <property type="entry name" value="MtN3_slv"/>
    <property type="match status" value="1"/>
</dbReference>